<dbReference type="InterPro" id="IPR011009">
    <property type="entry name" value="Kinase-like_dom_sf"/>
</dbReference>
<evidence type="ECO:0000259" key="7">
    <source>
        <dbReference type="PROSITE" id="PS50006"/>
    </source>
</evidence>
<dbReference type="PROSITE" id="PS50006">
    <property type="entry name" value="FHA_DOMAIN"/>
    <property type="match status" value="1"/>
</dbReference>
<accession>A0AAD7XSY4</accession>
<reference evidence="9 10" key="1">
    <citation type="submission" date="2023-03" db="EMBL/GenBank/DDBJ databases">
        <title>Genome sequence of Lichtheimia ornata CBS 291.66.</title>
        <authorList>
            <person name="Mohabir J.T."/>
            <person name="Shea T.P."/>
            <person name="Kurbessoian T."/>
            <person name="Berby B."/>
            <person name="Fontaine J."/>
            <person name="Livny J."/>
            <person name="Gnirke A."/>
            <person name="Stajich J.E."/>
            <person name="Cuomo C.A."/>
        </authorList>
    </citation>
    <scope>NUCLEOTIDE SEQUENCE [LARGE SCALE GENOMIC DNA]</scope>
    <source>
        <strain evidence="9">CBS 291.66</strain>
    </source>
</reference>
<dbReference type="InterPro" id="IPR008271">
    <property type="entry name" value="Ser/Thr_kinase_AS"/>
</dbReference>
<dbReference type="AlphaFoldDB" id="A0AAD7XSY4"/>
<dbReference type="Pfam" id="PF00069">
    <property type="entry name" value="Pkinase"/>
    <property type="match status" value="1"/>
</dbReference>
<dbReference type="InterPro" id="IPR050660">
    <property type="entry name" value="NEK_Ser/Thr_kinase"/>
</dbReference>
<dbReference type="SMART" id="SM00220">
    <property type="entry name" value="S_TKc"/>
    <property type="match status" value="1"/>
</dbReference>
<evidence type="ECO:0000256" key="2">
    <source>
        <dbReference type="ARBA" id="ARBA00012513"/>
    </source>
</evidence>
<keyword evidence="5" id="KW-0418">Kinase</keyword>
<comment type="similarity">
    <text evidence="1">Belongs to the protein kinase superfamily. CAMK Ser/Thr protein kinase family. CHEK2 subfamily.</text>
</comment>
<keyword evidence="10" id="KW-1185">Reference proteome</keyword>
<dbReference type="GO" id="GO:0005524">
    <property type="term" value="F:ATP binding"/>
    <property type="evidence" value="ECO:0007669"/>
    <property type="project" value="UniProtKB-KW"/>
</dbReference>
<proteinExistence type="inferred from homology"/>
<dbReference type="CDD" id="cd22670">
    <property type="entry name" value="FHA_MEK1-like"/>
    <property type="match status" value="1"/>
</dbReference>
<gene>
    <name evidence="9" type="ORF">O0I10_012749</name>
</gene>
<dbReference type="Gene3D" id="1.10.510.10">
    <property type="entry name" value="Transferase(Phosphotransferase) domain 1"/>
    <property type="match status" value="1"/>
</dbReference>
<keyword evidence="3" id="KW-0808">Transferase</keyword>
<dbReference type="SUPFAM" id="SSF49879">
    <property type="entry name" value="SMAD/FHA domain"/>
    <property type="match status" value="1"/>
</dbReference>
<dbReference type="EC" id="2.7.11.1" evidence="2"/>
<comment type="caution">
    <text evidence="9">The sequence shown here is derived from an EMBL/GenBank/DDBJ whole genome shotgun (WGS) entry which is preliminary data.</text>
</comment>
<dbReference type="RefSeq" id="XP_058336595.1">
    <property type="nucleotide sequence ID" value="XM_058492637.1"/>
</dbReference>
<name>A0AAD7XSY4_9FUNG</name>
<dbReference type="SUPFAM" id="SSF56112">
    <property type="entry name" value="Protein kinase-like (PK-like)"/>
    <property type="match status" value="1"/>
</dbReference>
<dbReference type="SMART" id="SM00240">
    <property type="entry name" value="FHA"/>
    <property type="match status" value="1"/>
</dbReference>
<sequence>MTDPKIVGVLRGAHRNIESYVIPIRAHDATIIGSLPQSDFQIKDPRISYFHAVIHTVKYHDDGIDVPFIEDLSENGTYLNHQPIGCRRTAALFQGCIISFATSDFEFYYIPTKVYEVAQYRDVEVTLATAIEEFIPNNGITSDKEDHGSQQGNDDIIIRLTDLIAKGGEASIHLAIPLKAQVYPVACKVRNYKSIGQTSVRVQEEIEIMRYCQHVGILPLLGVHKPDPKSDCWYLLTPLATGGDLNWKIRAWQKAWALKEKEKGNNNNNSDDLPFLGCMSVIRCIFYQLAMAVYYLHSEFLDSRETKPKRVIIHGDIKPSNILICDNSNFPRVVLGDFGSAFFKEKADIRLTEGGTYPYWAPELFRKHQETGVRIDEPEKIDIWALGLILYEMIGRCHALVDTGSLDYNQIMANIYNNEPNFDGAAWSDIGPEVKLIIQWCLKKNPAERPTIKQLLGIGGASSPDTIEGKASEWIHNGCDIERFGEFVARARAEKSIWSGQFFVNNATSSQSTENEGEESKDIAAKMDHLLVRNLDSYDRGIIKNMTGKEKHIRPGQFPNSRWMLEVLDDEPSSS</sequence>
<dbReference type="GO" id="GO:0004674">
    <property type="term" value="F:protein serine/threonine kinase activity"/>
    <property type="evidence" value="ECO:0007669"/>
    <property type="project" value="UniProtKB-EC"/>
</dbReference>
<evidence type="ECO:0000313" key="10">
    <source>
        <dbReference type="Proteomes" id="UP001234581"/>
    </source>
</evidence>
<dbReference type="PROSITE" id="PS00108">
    <property type="entry name" value="PROTEIN_KINASE_ST"/>
    <property type="match status" value="1"/>
</dbReference>
<dbReference type="CDD" id="cd00180">
    <property type="entry name" value="PKc"/>
    <property type="match status" value="1"/>
</dbReference>
<keyword evidence="4" id="KW-0547">Nucleotide-binding</keyword>
<evidence type="ECO:0000256" key="3">
    <source>
        <dbReference type="ARBA" id="ARBA00022679"/>
    </source>
</evidence>
<dbReference type="Gene3D" id="3.30.200.20">
    <property type="entry name" value="Phosphorylase Kinase, domain 1"/>
    <property type="match status" value="1"/>
</dbReference>
<dbReference type="InterPro" id="IPR008984">
    <property type="entry name" value="SMAD_FHA_dom_sf"/>
</dbReference>
<evidence type="ECO:0000313" key="9">
    <source>
        <dbReference type="EMBL" id="KAJ8651681.1"/>
    </source>
</evidence>
<dbReference type="GeneID" id="83220083"/>
<dbReference type="InterPro" id="IPR000719">
    <property type="entry name" value="Prot_kinase_dom"/>
</dbReference>
<dbReference type="Pfam" id="PF00498">
    <property type="entry name" value="FHA"/>
    <property type="match status" value="1"/>
</dbReference>
<protein>
    <recommendedName>
        <fullName evidence="2">non-specific serine/threonine protein kinase</fullName>
        <ecNumber evidence="2">2.7.11.1</ecNumber>
    </recommendedName>
</protein>
<dbReference type="Gene3D" id="2.60.200.20">
    <property type="match status" value="1"/>
</dbReference>
<evidence type="ECO:0000259" key="8">
    <source>
        <dbReference type="PROSITE" id="PS50011"/>
    </source>
</evidence>
<dbReference type="PROSITE" id="PS50011">
    <property type="entry name" value="PROTEIN_KINASE_DOM"/>
    <property type="match status" value="1"/>
</dbReference>
<dbReference type="InterPro" id="IPR000253">
    <property type="entry name" value="FHA_dom"/>
</dbReference>
<feature type="domain" description="FHA" evidence="7">
    <location>
        <begin position="30"/>
        <end position="84"/>
    </location>
</feature>
<evidence type="ECO:0000256" key="5">
    <source>
        <dbReference type="ARBA" id="ARBA00022777"/>
    </source>
</evidence>
<dbReference type="EMBL" id="JARTCD010000152">
    <property type="protein sequence ID" value="KAJ8651681.1"/>
    <property type="molecule type" value="Genomic_DNA"/>
</dbReference>
<evidence type="ECO:0000256" key="6">
    <source>
        <dbReference type="ARBA" id="ARBA00022840"/>
    </source>
</evidence>
<dbReference type="PANTHER" id="PTHR43671:SF13">
    <property type="entry name" value="SERINE_THREONINE-PROTEIN KINASE NEK2"/>
    <property type="match status" value="1"/>
</dbReference>
<organism evidence="9 10">
    <name type="scientific">Lichtheimia ornata</name>
    <dbReference type="NCBI Taxonomy" id="688661"/>
    <lineage>
        <taxon>Eukaryota</taxon>
        <taxon>Fungi</taxon>
        <taxon>Fungi incertae sedis</taxon>
        <taxon>Mucoromycota</taxon>
        <taxon>Mucoromycotina</taxon>
        <taxon>Mucoromycetes</taxon>
        <taxon>Mucorales</taxon>
        <taxon>Lichtheimiaceae</taxon>
        <taxon>Lichtheimia</taxon>
    </lineage>
</organism>
<feature type="domain" description="Protein kinase" evidence="8">
    <location>
        <begin position="158"/>
        <end position="475"/>
    </location>
</feature>
<evidence type="ECO:0000256" key="4">
    <source>
        <dbReference type="ARBA" id="ARBA00022741"/>
    </source>
</evidence>
<dbReference type="Proteomes" id="UP001234581">
    <property type="component" value="Unassembled WGS sequence"/>
</dbReference>
<evidence type="ECO:0000256" key="1">
    <source>
        <dbReference type="ARBA" id="ARBA00005575"/>
    </source>
</evidence>
<keyword evidence="6" id="KW-0067">ATP-binding</keyword>
<dbReference type="PANTHER" id="PTHR43671">
    <property type="entry name" value="SERINE/THREONINE-PROTEIN KINASE NEK"/>
    <property type="match status" value="1"/>
</dbReference>